<dbReference type="InterPro" id="IPR001482">
    <property type="entry name" value="T2SS/T4SS_dom"/>
</dbReference>
<evidence type="ECO:0000313" key="5">
    <source>
        <dbReference type="EMBL" id="CAB3730645.1"/>
    </source>
</evidence>
<dbReference type="PANTHER" id="PTHR30258">
    <property type="entry name" value="TYPE II SECRETION SYSTEM PROTEIN GSPE-RELATED"/>
    <property type="match status" value="1"/>
</dbReference>
<dbReference type="Gene3D" id="3.40.50.300">
    <property type="entry name" value="P-loop containing nucleotide triphosphate hydrolases"/>
    <property type="match status" value="1"/>
</dbReference>
<gene>
    <name evidence="5" type="ORF">LMG22037_05552</name>
</gene>
<evidence type="ECO:0000256" key="2">
    <source>
        <dbReference type="ARBA" id="ARBA00022741"/>
    </source>
</evidence>
<comment type="similarity">
    <text evidence="1">Belongs to the GSP E family.</text>
</comment>
<dbReference type="RefSeq" id="WP_051224302.1">
    <property type="nucleotide sequence ID" value="NZ_CADFGL010000038.1"/>
</dbReference>
<dbReference type="PANTHER" id="PTHR30258:SF3">
    <property type="entry name" value="SLL1921 PROTEIN"/>
    <property type="match status" value="1"/>
</dbReference>
<dbReference type="Proteomes" id="UP000494249">
    <property type="component" value="Unassembled WGS sequence"/>
</dbReference>
<dbReference type="GO" id="GO:0016887">
    <property type="term" value="F:ATP hydrolysis activity"/>
    <property type="evidence" value="ECO:0007669"/>
    <property type="project" value="TreeGrafter"/>
</dbReference>
<evidence type="ECO:0000313" key="6">
    <source>
        <dbReference type="Proteomes" id="UP000494249"/>
    </source>
</evidence>
<reference evidence="5 6" key="1">
    <citation type="submission" date="2020-04" db="EMBL/GenBank/DDBJ databases">
        <authorList>
            <person name="De Canck E."/>
        </authorList>
    </citation>
    <scope>NUCLEOTIDE SEQUENCE [LARGE SCALE GENOMIC DNA]</scope>
    <source>
        <strain evidence="5 6">LMG 22037</strain>
    </source>
</reference>
<dbReference type="EMBL" id="CADIKB010000041">
    <property type="protein sequence ID" value="CAB3730645.1"/>
    <property type="molecule type" value="Genomic_DNA"/>
</dbReference>
<proteinExistence type="inferred from homology"/>
<protein>
    <recommendedName>
        <fullName evidence="4">Bacterial type II secretion system protein E domain-containing protein</fullName>
    </recommendedName>
</protein>
<dbReference type="AlphaFoldDB" id="A0A6J5CB87"/>
<name>A0A6J5CB87_9BURK</name>
<evidence type="ECO:0000259" key="4">
    <source>
        <dbReference type="Pfam" id="PF00437"/>
    </source>
</evidence>
<dbReference type="GO" id="GO:0005524">
    <property type="term" value="F:ATP binding"/>
    <property type="evidence" value="ECO:0007669"/>
    <property type="project" value="UniProtKB-KW"/>
</dbReference>
<dbReference type="SUPFAM" id="SSF52540">
    <property type="entry name" value="P-loop containing nucleoside triphosphate hydrolases"/>
    <property type="match status" value="1"/>
</dbReference>
<sequence length="607" mass="67715">MAILEALRMRITRGITFVSDGHAPSDAESATGAANRVTLPAPPDVVEKHVIYPSTIGRPFGEIAVGLGLLTQAQVNELLRTQEKYLVRGEQKHIGDVAVESTMLRREDVERVLAEQAAVIYVDVRSEGSPDFLTWMSDVRAQIPSAKVVPLPAQQLQEMRQERSQFVRKDATDQPNLNIAHNLYENCAKARGTDLHLLIHENHAEVQLRINGDLWKIQNLSMTNEDGVALARAMYIGAAKTNEGSFIPHEFQDAQIKGDWLPGTGVTSIRIIRGPAYPVDADAGFLVARLQYSDLQPTGKAPEHNLILTVPARPEEEVRFSGFTDRQVELLNRIVRLPGGIFISTGPVNTGKSTTQYLLMMLHAQLFPHKRQVTFENPPEYPKPWALVLDAKGHPFSYLLEESLRMDPDLLLIGEWRNADECMMTIQASLAGRLCLTTAHVEDPYETFLRMETLDHERLNKAVICNHNIVRALMAQRLVQQLCPDCRQPMDRSDRDVPRYIRDAIGSWQNHSKGRLSEVCVRGKGCPTCNSTGIVGRLPVAEIVMTSEELMTDLKDRGTGTARRNHRLKPDSDRSMLAHAMERVLAGEVDPIDAHVAVGMQEWAEGA</sequence>
<evidence type="ECO:0000256" key="1">
    <source>
        <dbReference type="ARBA" id="ARBA00006611"/>
    </source>
</evidence>
<organism evidence="5 6">
    <name type="scientific">Paraburkholderia phenoliruptrix</name>
    <dbReference type="NCBI Taxonomy" id="252970"/>
    <lineage>
        <taxon>Bacteria</taxon>
        <taxon>Pseudomonadati</taxon>
        <taxon>Pseudomonadota</taxon>
        <taxon>Betaproteobacteria</taxon>
        <taxon>Burkholderiales</taxon>
        <taxon>Burkholderiaceae</taxon>
        <taxon>Paraburkholderia</taxon>
    </lineage>
</organism>
<dbReference type="GO" id="GO:0005886">
    <property type="term" value="C:plasma membrane"/>
    <property type="evidence" value="ECO:0007669"/>
    <property type="project" value="TreeGrafter"/>
</dbReference>
<accession>A0A6J5CB87</accession>
<evidence type="ECO:0000256" key="3">
    <source>
        <dbReference type="ARBA" id="ARBA00022840"/>
    </source>
</evidence>
<keyword evidence="3" id="KW-0067">ATP-binding</keyword>
<dbReference type="Gene3D" id="3.30.450.90">
    <property type="match status" value="1"/>
</dbReference>
<dbReference type="InterPro" id="IPR027417">
    <property type="entry name" value="P-loop_NTPase"/>
</dbReference>
<keyword evidence="2" id="KW-0547">Nucleotide-binding</keyword>
<feature type="domain" description="Bacterial type II secretion system protein E" evidence="4">
    <location>
        <begin position="320"/>
        <end position="587"/>
    </location>
</feature>
<dbReference type="Pfam" id="PF00437">
    <property type="entry name" value="T2SSE"/>
    <property type="match status" value="1"/>
</dbReference>